<dbReference type="AlphaFoldDB" id="A0AAN7QHJ0"/>
<organism evidence="5 6">
    <name type="scientific">Trapa incisa</name>
    <dbReference type="NCBI Taxonomy" id="236973"/>
    <lineage>
        <taxon>Eukaryota</taxon>
        <taxon>Viridiplantae</taxon>
        <taxon>Streptophyta</taxon>
        <taxon>Embryophyta</taxon>
        <taxon>Tracheophyta</taxon>
        <taxon>Spermatophyta</taxon>
        <taxon>Magnoliopsida</taxon>
        <taxon>eudicotyledons</taxon>
        <taxon>Gunneridae</taxon>
        <taxon>Pentapetalae</taxon>
        <taxon>rosids</taxon>
        <taxon>malvids</taxon>
        <taxon>Myrtales</taxon>
        <taxon>Lythraceae</taxon>
        <taxon>Trapa</taxon>
    </lineage>
</organism>
<comment type="similarity">
    <text evidence="1">Belongs to the fasciclin-like AGP family.</text>
</comment>
<keyword evidence="2" id="KW-0654">Proteoglycan</keyword>
<keyword evidence="6" id="KW-1185">Reference proteome</keyword>
<dbReference type="PANTHER" id="PTHR33985">
    <property type="entry name" value="OS02G0491300 PROTEIN-RELATED"/>
    <property type="match status" value="1"/>
</dbReference>
<dbReference type="Gene3D" id="2.30.180.10">
    <property type="entry name" value="FAS1 domain"/>
    <property type="match status" value="1"/>
</dbReference>
<protein>
    <recommendedName>
        <fullName evidence="4">FAS1 domain-containing protein</fullName>
    </recommendedName>
</protein>
<dbReference type="FunFam" id="2.30.180.10:FF:000046">
    <property type="entry name" value="Fasciclin-like arabinogalactan family protein"/>
    <property type="match status" value="1"/>
</dbReference>
<evidence type="ECO:0000313" key="5">
    <source>
        <dbReference type="EMBL" id="KAK4768181.1"/>
    </source>
</evidence>
<evidence type="ECO:0000256" key="2">
    <source>
        <dbReference type="ARBA" id="ARBA00022974"/>
    </source>
</evidence>
<dbReference type="SUPFAM" id="SSF82153">
    <property type="entry name" value="FAS1 domain"/>
    <property type="match status" value="1"/>
</dbReference>
<keyword evidence="2" id="KW-0325">Glycoprotein</keyword>
<feature type="region of interest" description="Disordered" evidence="3">
    <location>
        <begin position="273"/>
        <end position="314"/>
    </location>
</feature>
<evidence type="ECO:0000256" key="1">
    <source>
        <dbReference type="ARBA" id="ARBA00007843"/>
    </source>
</evidence>
<gene>
    <name evidence="5" type="ORF">SAY87_003322</name>
</gene>
<dbReference type="InterPro" id="IPR036378">
    <property type="entry name" value="FAS1_dom_sf"/>
</dbReference>
<evidence type="ECO:0000256" key="3">
    <source>
        <dbReference type="SAM" id="MobiDB-lite"/>
    </source>
</evidence>
<evidence type="ECO:0000313" key="6">
    <source>
        <dbReference type="Proteomes" id="UP001345219"/>
    </source>
</evidence>
<reference evidence="5 6" key="1">
    <citation type="journal article" date="2023" name="Hortic Res">
        <title>Pangenome of water caltrop reveals structural variations and asymmetric subgenome divergence after allopolyploidization.</title>
        <authorList>
            <person name="Zhang X."/>
            <person name="Chen Y."/>
            <person name="Wang L."/>
            <person name="Yuan Y."/>
            <person name="Fang M."/>
            <person name="Shi L."/>
            <person name="Lu R."/>
            <person name="Comes H.P."/>
            <person name="Ma Y."/>
            <person name="Chen Y."/>
            <person name="Huang G."/>
            <person name="Zhou Y."/>
            <person name="Zheng Z."/>
            <person name="Qiu Y."/>
        </authorList>
    </citation>
    <scope>NUCLEOTIDE SEQUENCE [LARGE SCALE GENOMIC DNA]</scope>
    <source>
        <tissue evidence="5">Roots</tissue>
    </source>
</reference>
<dbReference type="InterPro" id="IPR052806">
    <property type="entry name" value="Fasciclin-like_AGP"/>
</dbReference>
<dbReference type="Proteomes" id="UP001345219">
    <property type="component" value="Chromosome 3"/>
</dbReference>
<dbReference type="SMART" id="SM00554">
    <property type="entry name" value="FAS1"/>
    <property type="match status" value="1"/>
</dbReference>
<dbReference type="InterPro" id="IPR000782">
    <property type="entry name" value="FAS1_domain"/>
</dbReference>
<dbReference type="EMBL" id="JAXIOK010000006">
    <property type="protein sequence ID" value="KAK4768181.1"/>
    <property type="molecule type" value="Genomic_DNA"/>
</dbReference>
<feature type="domain" description="FAS1" evidence="4">
    <location>
        <begin position="120"/>
        <end position="263"/>
    </location>
</feature>
<accession>A0AAN7QHJ0</accession>
<evidence type="ECO:0000259" key="4">
    <source>
        <dbReference type="PROSITE" id="PS50213"/>
    </source>
</evidence>
<dbReference type="PANTHER" id="PTHR33985:SF5">
    <property type="entry name" value="FASCICLIN-LIKE ARABINOGALACTAN FAMILY PROTEIN"/>
    <property type="match status" value="1"/>
</dbReference>
<sequence>MNAERGIRVVNCDVCIYTGRIKELRLKDGEESCSGDAEGHDEEVEEADCPTQAPAAAVPWIFSADQDAVVVERRRSLGCLFPEMAKWEETRMEVMGLEGDSGASTATLAAASPEQATMAAPPLATGDDGDPNLLQFYYIIYELIVSGNLGNCGKMLSSYPSMIPLSATLFVPANSSFSSGVAATNLPLTDPILVSRHIVPQSLSFSDLTLFPIGSKLPTLLVDSPIVITNNSRSNFTLNGLSLILPDLLSTATVSVHGITDILNFTTHGEADLSTSISPKPEKQEEGSPALPPNLPDGQIRTREPSPPPTTIDENALQASRSGALSTAILVVFCLVVGLIKTVGI</sequence>
<comment type="caution">
    <text evidence="5">The sequence shown here is derived from an EMBL/GenBank/DDBJ whole genome shotgun (WGS) entry which is preliminary data.</text>
</comment>
<dbReference type="PROSITE" id="PS50213">
    <property type="entry name" value="FAS1"/>
    <property type="match status" value="1"/>
</dbReference>
<proteinExistence type="inferred from homology"/>
<name>A0AAN7QHJ0_9MYRT</name>